<sequence length="70" mass="7450">MASPQTNDSFIELNPHNAGDSKGAGKGNRQAKKEVALQAVHKANKHDEAISGGSFVFVADKVEVTININF</sequence>
<organism evidence="4">
    <name type="scientific">Hibiscus chlorotic ringspot virus</name>
    <dbReference type="NCBI Taxonomy" id="53181"/>
    <lineage>
        <taxon>Viruses</taxon>
        <taxon>Riboviria</taxon>
        <taxon>Orthornavirae</taxon>
        <taxon>Kitrinoviricota</taxon>
        <taxon>Tolucaviricetes</taxon>
        <taxon>Tolivirales</taxon>
        <taxon>Tombusviridae</taxon>
        <taxon>Procedovirinae</taxon>
        <taxon>Betacarmovirus</taxon>
        <taxon>Betacarmovirus hibisci</taxon>
    </lineage>
</organism>
<proteinExistence type="predicted"/>
<reference evidence="4" key="1">
    <citation type="journal article" date="2021" name="Front. Microbiol.">
        <title>A Virus Infecting Hibiscus rosa-sinensis Represents an Evolutionary Link Between Cileviruses and Higreviruses.</title>
        <authorList>
            <person name="Olmedo-Velarde A."/>
            <person name="Hu J."/>
            <person name="Melzer M.J."/>
        </authorList>
    </citation>
    <scope>NUCLEOTIDE SEQUENCE</scope>
    <source>
        <strain evidence="4">OUGC</strain>
    </source>
</reference>
<feature type="region of interest" description="Disordered" evidence="3">
    <location>
        <begin position="1"/>
        <end position="34"/>
    </location>
</feature>
<protein>
    <submittedName>
        <fullName evidence="4">P2 protein</fullName>
    </submittedName>
</protein>
<keyword evidence="2" id="KW-0916">Viral movement protein</keyword>
<dbReference type="GO" id="GO:0046740">
    <property type="term" value="P:transport of virus in host, cell to cell"/>
    <property type="evidence" value="ECO:0007669"/>
    <property type="project" value="UniProtKB-KW"/>
</dbReference>
<evidence type="ECO:0000313" key="4">
    <source>
        <dbReference type="EMBL" id="QWX21619.1"/>
    </source>
</evidence>
<dbReference type="InterPro" id="IPR007982">
    <property type="entry name" value="Tombusvirus_movement"/>
</dbReference>
<evidence type="ECO:0000256" key="1">
    <source>
        <dbReference type="ARBA" id="ARBA00022448"/>
    </source>
</evidence>
<evidence type="ECO:0000256" key="2">
    <source>
        <dbReference type="ARBA" id="ARBA00023031"/>
    </source>
</evidence>
<name>A0A8F2YHR8_9TOMB</name>
<evidence type="ECO:0000256" key="3">
    <source>
        <dbReference type="SAM" id="MobiDB-lite"/>
    </source>
</evidence>
<keyword evidence="1" id="KW-0813">Transport</keyword>
<dbReference type="Pfam" id="PF05318">
    <property type="entry name" value="Tombus_movement"/>
    <property type="match status" value="1"/>
</dbReference>
<dbReference type="EMBL" id="MT512573">
    <property type="protein sequence ID" value="QWX21619.1"/>
    <property type="molecule type" value="Genomic_RNA"/>
</dbReference>
<accession>A0A8F2YHR8</accession>